<keyword evidence="1" id="KW-0805">Transcription regulation</keyword>
<dbReference type="InterPro" id="IPR036388">
    <property type="entry name" value="WH-like_DNA-bd_sf"/>
</dbReference>
<dbReference type="GO" id="GO:0003677">
    <property type="term" value="F:DNA binding"/>
    <property type="evidence" value="ECO:0007669"/>
    <property type="project" value="UniProtKB-KW"/>
</dbReference>
<sequence>MLDDNALDSRLPANAGALDRGLAILDYIALRGPSSTVDMGEALGLSRSTTYRLVDRLRESGWLAQDGPSGHWRLGRAAARLASAAVVGIELRDIAGPALRRLRNETQETVSLAVLNGISMVFIHRERGPRPVAVSDALGASRPLHSTSVGRAFLAGLPEVERTKLLDQLVLSPASPIDAISRGRLEAEIAATIERGWSRDLREFDESSCCCGAAIFDHTGLPVAAISVAGVAERMEKVIGEVGPLVVATARELSAELGYVPISV</sequence>
<keyword evidence="3" id="KW-0804">Transcription</keyword>
<reference evidence="6" key="2">
    <citation type="submission" date="2020-09" db="EMBL/GenBank/DDBJ databases">
        <authorList>
            <person name="Sun Q."/>
            <person name="Zhou Y."/>
        </authorList>
    </citation>
    <scope>NUCLEOTIDE SEQUENCE</scope>
    <source>
        <strain evidence="6">CGMCC 4.3508</strain>
    </source>
</reference>
<dbReference type="GO" id="GO:0045892">
    <property type="term" value="P:negative regulation of DNA-templated transcription"/>
    <property type="evidence" value="ECO:0007669"/>
    <property type="project" value="TreeGrafter"/>
</dbReference>
<dbReference type="Gene3D" id="3.30.450.40">
    <property type="match status" value="1"/>
</dbReference>
<dbReference type="SMART" id="SM00346">
    <property type="entry name" value="HTH_ICLR"/>
    <property type="match status" value="1"/>
</dbReference>
<feature type="domain" description="IclR-ED" evidence="5">
    <location>
        <begin position="77"/>
        <end position="259"/>
    </location>
</feature>
<feature type="domain" description="HTH iclR-type" evidence="4">
    <location>
        <begin position="15"/>
        <end position="76"/>
    </location>
</feature>
<dbReference type="Proteomes" id="UP000638263">
    <property type="component" value="Unassembled WGS sequence"/>
</dbReference>
<dbReference type="PROSITE" id="PS51077">
    <property type="entry name" value="HTH_ICLR"/>
    <property type="match status" value="1"/>
</dbReference>
<evidence type="ECO:0000259" key="4">
    <source>
        <dbReference type="PROSITE" id="PS51077"/>
    </source>
</evidence>
<keyword evidence="2" id="KW-0238">DNA-binding</keyword>
<dbReference type="Gene3D" id="1.10.10.10">
    <property type="entry name" value="Winged helix-like DNA-binding domain superfamily/Winged helix DNA-binding domain"/>
    <property type="match status" value="1"/>
</dbReference>
<keyword evidence="7" id="KW-1185">Reference proteome</keyword>
<dbReference type="SUPFAM" id="SSF46785">
    <property type="entry name" value="Winged helix' DNA-binding domain"/>
    <property type="match status" value="1"/>
</dbReference>
<dbReference type="GO" id="GO:0003700">
    <property type="term" value="F:DNA-binding transcription factor activity"/>
    <property type="evidence" value="ECO:0007669"/>
    <property type="project" value="TreeGrafter"/>
</dbReference>
<reference evidence="6" key="1">
    <citation type="journal article" date="2014" name="Int. J. Syst. Evol. Microbiol.">
        <title>Complete genome sequence of Corynebacterium casei LMG S-19264T (=DSM 44701T), isolated from a smear-ripened cheese.</title>
        <authorList>
            <consortium name="US DOE Joint Genome Institute (JGI-PGF)"/>
            <person name="Walter F."/>
            <person name="Albersmeier A."/>
            <person name="Kalinowski J."/>
            <person name="Ruckert C."/>
        </authorList>
    </citation>
    <scope>NUCLEOTIDE SEQUENCE</scope>
    <source>
        <strain evidence="6">CGMCC 4.3508</strain>
    </source>
</reference>
<dbReference type="InterPro" id="IPR029016">
    <property type="entry name" value="GAF-like_dom_sf"/>
</dbReference>
<dbReference type="InterPro" id="IPR036390">
    <property type="entry name" value="WH_DNA-bd_sf"/>
</dbReference>
<evidence type="ECO:0000256" key="1">
    <source>
        <dbReference type="ARBA" id="ARBA00023015"/>
    </source>
</evidence>
<comment type="caution">
    <text evidence="6">The sequence shown here is derived from an EMBL/GenBank/DDBJ whole genome shotgun (WGS) entry which is preliminary data.</text>
</comment>
<dbReference type="Pfam" id="PF09339">
    <property type="entry name" value="HTH_IclR"/>
    <property type="match status" value="1"/>
</dbReference>
<organism evidence="6 7">
    <name type="scientific">Nocardia jinanensis</name>
    <dbReference type="NCBI Taxonomy" id="382504"/>
    <lineage>
        <taxon>Bacteria</taxon>
        <taxon>Bacillati</taxon>
        <taxon>Actinomycetota</taxon>
        <taxon>Actinomycetes</taxon>
        <taxon>Mycobacteriales</taxon>
        <taxon>Nocardiaceae</taxon>
        <taxon>Nocardia</taxon>
    </lineage>
</organism>
<evidence type="ECO:0000259" key="5">
    <source>
        <dbReference type="PROSITE" id="PS51078"/>
    </source>
</evidence>
<dbReference type="SUPFAM" id="SSF55781">
    <property type="entry name" value="GAF domain-like"/>
    <property type="match status" value="1"/>
</dbReference>
<protein>
    <submittedName>
        <fullName evidence="6">IclR family transcriptional regulator</fullName>
    </submittedName>
</protein>
<evidence type="ECO:0000313" key="7">
    <source>
        <dbReference type="Proteomes" id="UP000638263"/>
    </source>
</evidence>
<dbReference type="PANTHER" id="PTHR30136">
    <property type="entry name" value="HELIX-TURN-HELIX TRANSCRIPTIONAL REGULATOR, ICLR FAMILY"/>
    <property type="match status" value="1"/>
</dbReference>
<dbReference type="EMBL" id="BMMH01000004">
    <property type="protein sequence ID" value="GGL10844.1"/>
    <property type="molecule type" value="Genomic_DNA"/>
</dbReference>
<dbReference type="RefSeq" id="WP_058853916.1">
    <property type="nucleotide sequence ID" value="NZ_BMMH01000004.1"/>
</dbReference>
<name>A0A917VRA7_9NOCA</name>
<evidence type="ECO:0000256" key="3">
    <source>
        <dbReference type="ARBA" id="ARBA00023163"/>
    </source>
</evidence>
<dbReference type="Pfam" id="PF01614">
    <property type="entry name" value="IclR_C"/>
    <property type="match status" value="1"/>
</dbReference>
<dbReference type="PANTHER" id="PTHR30136:SF24">
    <property type="entry name" value="HTH-TYPE TRANSCRIPTIONAL REPRESSOR ALLR"/>
    <property type="match status" value="1"/>
</dbReference>
<dbReference type="InterPro" id="IPR050707">
    <property type="entry name" value="HTH_MetabolicPath_Reg"/>
</dbReference>
<evidence type="ECO:0000313" key="6">
    <source>
        <dbReference type="EMBL" id="GGL10844.1"/>
    </source>
</evidence>
<dbReference type="InterPro" id="IPR014757">
    <property type="entry name" value="Tscrpt_reg_IclR_C"/>
</dbReference>
<evidence type="ECO:0000256" key="2">
    <source>
        <dbReference type="ARBA" id="ARBA00023125"/>
    </source>
</evidence>
<proteinExistence type="predicted"/>
<accession>A0A917VRA7</accession>
<dbReference type="AlphaFoldDB" id="A0A917VRA7"/>
<dbReference type="PROSITE" id="PS51078">
    <property type="entry name" value="ICLR_ED"/>
    <property type="match status" value="1"/>
</dbReference>
<dbReference type="InterPro" id="IPR005471">
    <property type="entry name" value="Tscrpt_reg_IclR_N"/>
</dbReference>
<gene>
    <name evidence="6" type="ORF">GCM10011588_26740</name>
</gene>